<comment type="caution">
    <text evidence="1">The sequence shown here is derived from an EMBL/GenBank/DDBJ whole genome shotgun (WGS) entry which is preliminary data.</text>
</comment>
<gene>
    <name evidence="1" type="ORF">Scep_014622</name>
</gene>
<evidence type="ECO:0000313" key="2">
    <source>
        <dbReference type="Proteomes" id="UP001419268"/>
    </source>
</evidence>
<reference evidence="1 2" key="1">
    <citation type="submission" date="2024-01" db="EMBL/GenBank/DDBJ databases">
        <title>Genome assemblies of Stephania.</title>
        <authorList>
            <person name="Yang L."/>
        </authorList>
    </citation>
    <scope>NUCLEOTIDE SEQUENCE [LARGE SCALE GENOMIC DNA]</scope>
    <source>
        <strain evidence="1">JXDWG</strain>
        <tissue evidence="1">Leaf</tissue>
    </source>
</reference>
<organism evidence="1 2">
    <name type="scientific">Stephania cephalantha</name>
    <dbReference type="NCBI Taxonomy" id="152367"/>
    <lineage>
        <taxon>Eukaryota</taxon>
        <taxon>Viridiplantae</taxon>
        <taxon>Streptophyta</taxon>
        <taxon>Embryophyta</taxon>
        <taxon>Tracheophyta</taxon>
        <taxon>Spermatophyta</taxon>
        <taxon>Magnoliopsida</taxon>
        <taxon>Ranunculales</taxon>
        <taxon>Menispermaceae</taxon>
        <taxon>Menispermoideae</taxon>
        <taxon>Cissampelideae</taxon>
        <taxon>Stephania</taxon>
    </lineage>
</organism>
<dbReference type="Proteomes" id="UP001419268">
    <property type="component" value="Unassembled WGS sequence"/>
</dbReference>
<sequence>MAIEEFTPNYLFVNPTPESDPKSSLILELWSQKSLNLVVKANTKARFERRYESVLGILAIDWEELQRFQVAVEKIRLRNLTGHVNEIVGQKVESQTLGGLLDKRNESKSENEIISNIKFSKRNQINRRKRVMPLPRTGRKLFRELMYEMVNMSIVIFLMLEEFNLSPATISTVGGREAVSLARGSSSTIDVKLGWGRDAAMMSYPTDGVRRVANPSLNGVFPSRP</sequence>
<keyword evidence="2" id="KW-1185">Reference proteome</keyword>
<dbReference type="AlphaFoldDB" id="A0AAP0J468"/>
<accession>A0AAP0J468</accession>
<protein>
    <submittedName>
        <fullName evidence="1">Uncharacterized protein</fullName>
    </submittedName>
</protein>
<name>A0AAP0J468_9MAGN</name>
<dbReference type="EMBL" id="JBBNAG010000006">
    <property type="protein sequence ID" value="KAK9125776.1"/>
    <property type="molecule type" value="Genomic_DNA"/>
</dbReference>
<evidence type="ECO:0000313" key="1">
    <source>
        <dbReference type="EMBL" id="KAK9125776.1"/>
    </source>
</evidence>
<proteinExistence type="predicted"/>